<dbReference type="Pfam" id="PF00249">
    <property type="entry name" value="Myb_DNA-binding"/>
    <property type="match status" value="1"/>
</dbReference>
<dbReference type="PANTHER" id="PTHR44042:SF54">
    <property type="entry name" value="MYB-LIKE DNA-BINDING DOMAIN, SHAQKYF CLASS PROTEIN"/>
    <property type="match status" value="1"/>
</dbReference>
<gene>
    <name evidence="6" type="primary">EVM0024844.1</name>
</gene>
<dbReference type="GO" id="GO:0005634">
    <property type="term" value="C:nucleus"/>
    <property type="evidence" value="ECO:0007669"/>
    <property type="project" value="UniProtKB-SubCell"/>
</dbReference>
<evidence type="ECO:0000256" key="1">
    <source>
        <dbReference type="ARBA" id="ARBA00004123"/>
    </source>
</evidence>
<dbReference type="Gene3D" id="1.10.10.60">
    <property type="entry name" value="Homeodomain-like"/>
    <property type="match status" value="1"/>
</dbReference>
<evidence type="ECO:0000256" key="2">
    <source>
        <dbReference type="ARBA" id="ARBA00023242"/>
    </source>
</evidence>
<keyword evidence="2" id="KW-0539">Nucleus</keyword>
<evidence type="ECO:0000313" key="6">
    <source>
        <dbReference type="EMBL" id="QSD99538.1"/>
    </source>
</evidence>
<evidence type="ECO:0000259" key="4">
    <source>
        <dbReference type="PROSITE" id="PS51293"/>
    </source>
</evidence>
<name>A0A896WDZ2_MELAB</name>
<dbReference type="SUPFAM" id="SSF46689">
    <property type="entry name" value="Homeodomain-like"/>
    <property type="match status" value="1"/>
</dbReference>
<dbReference type="InterPro" id="IPR017884">
    <property type="entry name" value="SANT_dom"/>
</dbReference>
<dbReference type="PROSITE" id="PS51294">
    <property type="entry name" value="HTH_MYB"/>
    <property type="match status" value="1"/>
</dbReference>
<dbReference type="InterPro" id="IPR001005">
    <property type="entry name" value="SANT/Myb"/>
</dbReference>
<dbReference type="PANTHER" id="PTHR44042">
    <property type="entry name" value="DUPLICATED HOMEODOMAIN-LIKE SUPERFAMILY PROTEIN-RELATED"/>
    <property type="match status" value="1"/>
</dbReference>
<reference evidence="6" key="1">
    <citation type="journal article" name="Plants (Basel)">
        <title>NAC and MYB Families and Lignin Biosynthesis-Related Members Identification and Expression Analysis in Melilotus albus.</title>
        <authorList>
            <person name="Chen L."/>
            <person name="Wu F."/>
            <person name="Zhang J."/>
        </authorList>
    </citation>
    <scope>NUCLEOTIDE SEQUENCE</scope>
</reference>
<comment type="subcellular location">
    <subcellularLocation>
        <location evidence="1">Nucleus</location>
    </subcellularLocation>
</comment>
<sequence length="242" mass="26919">MPNEIVDLTIFPDSPPSPPISSSNAPMILNFGFASTNPNLHHHVQHHQHQTTFSVPAAPGHAYLTPQITTSWLQPGVHGGSLVARVLRPLPEPNNFPFPNGSRFMVPWSQSEHDLFVMGMIKYGKGKWSKIAKHFVCNKTPQQVQSYATSFFKYLPDTYVHGFRKGKLIPNPNYSLPNNGLAKDTLHLFPKKAPFYYNVPIHYEGEASSSRITNNYEAITSMSLPSAAANGEVDLELRLGLN</sequence>
<dbReference type="PROSITE" id="PS51293">
    <property type="entry name" value="SANT"/>
    <property type="match status" value="1"/>
</dbReference>
<dbReference type="EMBL" id="MW302384">
    <property type="protein sequence ID" value="QSD99538.1"/>
    <property type="molecule type" value="Genomic_DNA"/>
</dbReference>
<feature type="domain" description="SANT" evidence="4">
    <location>
        <begin position="103"/>
        <end position="156"/>
    </location>
</feature>
<dbReference type="InterPro" id="IPR017930">
    <property type="entry name" value="Myb_dom"/>
</dbReference>
<organism evidence="6">
    <name type="scientific">Melilotus albus</name>
    <name type="common">White sweet clover</name>
    <name type="synonym">Melilotus officinalis subsp. albus</name>
    <dbReference type="NCBI Taxonomy" id="47082"/>
    <lineage>
        <taxon>Eukaryota</taxon>
        <taxon>Viridiplantae</taxon>
        <taxon>Streptophyta</taxon>
        <taxon>Embryophyta</taxon>
        <taxon>Tracheophyta</taxon>
        <taxon>Spermatophyta</taxon>
        <taxon>Magnoliopsida</taxon>
        <taxon>eudicotyledons</taxon>
        <taxon>Gunneridae</taxon>
        <taxon>Pentapetalae</taxon>
        <taxon>rosids</taxon>
        <taxon>fabids</taxon>
        <taxon>Fabales</taxon>
        <taxon>Fabaceae</taxon>
        <taxon>Papilionoideae</taxon>
        <taxon>50 kb inversion clade</taxon>
        <taxon>NPAAA clade</taxon>
        <taxon>Hologalegina</taxon>
        <taxon>IRL clade</taxon>
        <taxon>Trifolieae</taxon>
        <taxon>Melilotus</taxon>
    </lineage>
</organism>
<dbReference type="SMART" id="SM00717">
    <property type="entry name" value="SANT"/>
    <property type="match status" value="1"/>
</dbReference>
<dbReference type="AlphaFoldDB" id="A0A896WDZ2"/>
<evidence type="ECO:0000259" key="5">
    <source>
        <dbReference type="PROSITE" id="PS51294"/>
    </source>
</evidence>
<protein>
    <submittedName>
        <fullName evidence="6">MYB family transcription factor</fullName>
    </submittedName>
</protein>
<dbReference type="InterPro" id="IPR009057">
    <property type="entry name" value="Homeodomain-like_sf"/>
</dbReference>
<dbReference type="PROSITE" id="PS50090">
    <property type="entry name" value="MYB_LIKE"/>
    <property type="match status" value="1"/>
</dbReference>
<dbReference type="CDD" id="cd00167">
    <property type="entry name" value="SANT"/>
    <property type="match status" value="1"/>
</dbReference>
<evidence type="ECO:0000259" key="3">
    <source>
        <dbReference type="PROSITE" id="PS50090"/>
    </source>
</evidence>
<accession>A0A896WDZ2</accession>
<feature type="domain" description="HTH myb-type" evidence="5">
    <location>
        <begin position="107"/>
        <end position="156"/>
    </location>
</feature>
<feature type="domain" description="Myb-like" evidence="3">
    <location>
        <begin position="107"/>
        <end position="152"/>
    </location>
</feature>
<proteinExistence type="predicted"/>